<sequence>MTDDVVDLIDKFRRLIQEKYPDRNETYSFNQNVTEKEPPGQQIGEGDVYFRYQSLRRGQRNPVESDILISDIQCFQQEIKDNDGVLLDMINSNAIYSCKKYEMNEKISQHMNRTGAYSLIQEFNETISNYIEQHLNNSVEKVTLLLNDLFERQCLTSIQVQQMDVQRSMVQMDYLYFLPDAHQSDIPFEPVMVCCLGPTIGISRYMSRLLQPIYDEAARSTTFFKGSNVVHALENYAKEGHLQTNTLFASVHINDLCTIIPHEQLMETLQCFLYQYVSDGQVQGITIDTMIKLIHFVLQNQYFIFDKKIYRQIKGCGSDQPLNHLLASIYMFYWQADLVRMLVNQNEIYGRYLDEMFFTWNKSKQELKVLLKKMIREKNPRLSLTSSIGKKINYLDVKISHINNQLRTIINHDQDIEPRGLPFISDHPLLMYSTLIQACLIRAALVCSKVSDFENERRDIQIVFIMNGYTVDFIKEHVQQFFEDFHFSNWRSHLDQNTYDRMRQEIIDYDRERQNVKNEQRKKQQNEQIYYIMSDLNGEELYDFQEEIKILWDEYLKNEVQFHNMNIEVIHRPKYPSYT</sequence>
<comment type="caution">
    <text evidence="5">The sequence shown here is derived from an EMBL/GenBank/DDBJ whole genome shotgun (WGS) entry which is preliminary data.</text>
</comment>
<dbReference type="EMBL" id="CAJNOO010006531">
    <property type="protein sequence ID" value="CAF1449643.1"/>
    <property type="molecule type" value="Genomic_DNA"/>
</dbReference>
<organism evidence="5 7">
    <name type="scientific">Rotaria sordida</name>
    <dbReference type="NCBI Taxonomy" id="392033"/>
    <lineage>
        <taxon>Eukaryota</taxon>
        <taxon>Metazoa</taxon>
        <taxon>Spiralia</taxon>
        <taxon>Gnathifera</taxon>
        <taxon>Rotifera</taxon>
        <taxon>Eurotatoria</taxon>
        <taxon>Bdelloidea</taxon>
        <taxon>Philodinida</taxon>
        <taxon>Philodinidae</taxon>
        <taxon>Rotaria</taxon>
    </lineage>
</organism>
<evidence type="ECO:0000313" key="7">
    <source>
        <dbReference type="Proteomes" id="UP000663823"/>
    </source>
</evidence>
<dbReference type="AlphaFoldDB" id="A0A819FN34"/>
<dbReference type="OrthoDB" id="10055188at2759"/>
<dbReference type="PANTHER" id="PTHR21301:SF10">
    <property type="entry name" value="REVERSE TRANSCRIPTASE DOMAIN-CONTAINING PROTEIN"/>
    <property type="match status" value="1"/>
</dbReference>
<dbReference type="EMBL" id="CAJOAX010003762">
    <property type="protein sequence ID" value="CAF3871841.1"/>
    <property type="molecule type" value="Genomic_DNA"/>
</dbReference>
<evidence type="ECO:0000313" key="4">
    <source>
        <dbReference type="EMBL" id="CAF1449643.1"/>
    </source>
</evidence>
<dbReference type="Proteomes" id="UP000663889">
    <property type="component" value="Unassembled WGS sequence"/>
</dbReference>
<dbReference type="PANTHER" id="PTHR21301">
    <property type="entry name" value="REVERSE TRANSCRIPTASE"/>
    <property type="match status" value="1"/>
</dbReference>
<dbReference type="Proteomes" id="UP000663823">
    <property type="component" value="Unassembled WGS sequence"/>
</dbReference>
<evidence type="ECO:0000313" key="6">
    <source>
        <dbReference type="EMBL" id="CAF3878591.1"/>
    </source>
</evidence>
<dbReference type="EMBL" id="CAJOBE010003407">
    <property type="protein sequence ID" value="CAF3878591.1"/>
    <property type="molecule type" value="Genomic_DNA"/>
</dbReference>
<protein>
    <recommendedName>
        <fullName evidence="2">Helix-turn-helix domain-containing protein</fullName>
    </recommendedName>
</protein>
<dbReference type="EMBL" id="CAJNOU010003429">
    <property type="protein sequence ID" value="CAF1390293.1"/>
    <property type="molecule type" value="Genomic_DNA"/>
</dbReference>
<proteinExistence type="predicted"/>
<dbReference type="Pfam" id="PF26215">
    <property type="entry name" value="HTH_animal"/>
    <property type="match status" value="1"/>
</dbReference>
<evidence type="ECO:0000256" key="1">
    <source>
        <dbReference type="SAM" id="Coils"/>
    </source>
</evidence>
<dbReference type="Proteomes" id="UP000663874">
    <property type="component" value="Unassembled WGS sequence"/>
</dbReference>
<feature type="coiled-coil region" evidence="1">
    <location>
        <begin position="499"/>
        <end position="529"/>
    </location>
</feature>
<reference evidence="5" key="1">
    <citation type="submission" date="2021-02" db="EMBL/GenBank/DDBJ databases">
        <authorList>
            <person name="Nowell W R."/>
        </authorList>
    </citation>
    <scope>NUCLEOTIDE SEQUENCE</scope>
</reference>
<dbReference type="Proteomes" id="UP000663882">
    <property type="component" value="Unassembled WGS sequence"/>
</dbReference>
<evidence type="ECO:0000313" key="3">
    <source>
        <dbReference type="EMBL" id="CAF1390293.1"/>
    </source>
</evidence>
<dbReference type="InterPro" id="IPR058912">
    <property type="entry name" value="HTH_animal"/>
</dbReference>
<gene>
    <name evidence="6" type="ORF">FNK824_LOCUS19416</name>
    <name evidence="5" type="ORF">OTI717_LOCUS22272</name>
    <name evidence="4" type="ORF">RFH988_LOCUS36693</name>
    <name evidence="3" type="ORF">SEV965_LOCUS30888</name>
</gene>
<evidence type="ECO:0000259" key="2">
    <source>
        <dbReference type="Pfam" id="PF26215"/>
    </source>
</evidence>
<name>A0A819FN34_9BILA</name>
<accession>A0A819FN34</accession>
<evidence type="ECO:0000313" key="5">
    <source>
        <dbReference type="EMBL" id="CAF3871841.1"/>
    </source>
</evidence>
<keyword evidence="1" id="KW-0175">Coiled coil</keyword>
<feature type="domain" description="Helix-turn-helix" evidence="2">
    <location>
        <begin position="421"/>
        <end position="478"/>
    </location>
</feature>